<dbReference type="InterPro" id="IPR001647">
    <property type="entry name" value="HTH_TetR"/>
</dbReference>
<evidence type="ECO:0000256" key="1">
    <source>
        <dbReference type="ARBA" id="ARBA00023125"/>
    </source>
</evidence>
<sequence length="199" mass="21293">MSSQEGFERVAQKQRTRAALLQAAREWLAEGKHPTVAEAADRAKISRATAYRYFSAPETMAQEAVLDAIAKEFADVHFRGAPPDADLAGRAAFVVAAILRMVIANEALFRTFLSVSVGGGARPAAPRGGRRLGWIREALAPRLGDLDSARQERLVTGLALLTGIETIIVLRDVCGLREDAIEATARDLAQTLVAGVMAG</sequence>
<comment type="caution">
    <text evidence="4">The sequence shown here is derived from an EMBL/GenBank/DDBJ whole genome shotgun (WGS) entry which is preliminary data.</text>
</comment>
<dbReference type="Proteomes" id="UP000553963">
    <property type="component" value="Unassembled WGS sequence"/>
</dbReference>
<evidence type="ECO:0000313" key="5">
    <source>
        <dbReference type="Proteomes" id="UP000553963"/>
    </source>
</evidence>
<protein>
    <submittedName>
        <fullName evidence="4">AcrR family transcriptional regulator</fullName>
    </submittedName>
</protein>
<reference evidence="4 5" key="1">
    <citation type="submission" date="2020-08" db="EMBL/GenBank/DDBJ databases">
        <title>Genomic Encyclopedia of Type Strains, Phase IV (KMG-IV): sequencing the most valuable type-strain genomes for metagenomic binning, comparative biology and taxonomic classification.</title>
        <authorList>
            <person name="Goeker M."/>
        </authorList>
    </citation>
    <scope>NUCLEOTIDE SEQUENCE [LARGE SCALE GENOMIC DNA]</scope>
    <source>
        <strain evidence="4 5">DSM 25966</strain>
    </source>
</reference>
<dbReference type="AlphaFoldDB" id="A0A840ANI3"/>
<dbReference type="GO" id="GO:0003677">
    <property type="term" value="F:DNA binding"/>
    <property type="evidence" value="ECO:0007669"/>
    <property type="project" value="UniProtKB-UniRule"/>
</dbReference>
<dbReference type="EMBL" id="JACIDS010000002">
    <property type="protein sequence ID" value="MBB3930441.1"/>
    <property type="molecule type" value="Genomic_DNA"/>
</dbReference>
<organism evidence="4 5">
    <name type="scientific">Kaistia hirudinis</name>
    <dbReference type="NCBI Taxonomy" id="1293440"/>
    <lineage>
        <taxon>Bacteria</taxon>
        <taxon>Pseudomonadati</taxon>
        <taxon>Pseudomonadota</taxon>
        <taxon>Alphaproteobacteria</taxon>
        <taxon>Hyphomicrobiales</taxon>
        <taxon>Kaistiaceae</taxon>
        <taxon>Kaistia</taxon>
    </lineage>
</organism>
<keyword evidence="5" id="KW-1185">Reference proteome</keyword>
<evidence type="ECO:0000259" key="3">
    <source>
        <dbReference type="PROSITE" id="PS50977"/>
    </source>
</evidence>
<dbReference type="RefSeq" id="WP_183398099.1">
    <property type="nucleotide sequence ID" value="NZ_JACIDS010000002.1"/>
</dbReference>
<evidence type="ECO:0000256" key="2">
    <source>
        <dbReference type="PROSITE-ProRule" id="PRU00335"/>
    </source>
</evidence>
<evidence type="ECO:0000313" key="4">
    <source>
        <dbReference type="EMBL" id="MBB3930441.1"/>
    </source>
</evidence>
<accession>A0A840ANI3</accession>
<dbReference type="InterPro" id="IPR009057">
    <property type="entry name" value="Homeodomain-like_sf"/>
</dbReference>
<dbReference type="SUPFAM" id="SSF46689">
    <property type="entry name" value="Homeodomain-like"/>
    <property type="match status" value="1"/>
</dbReference>
<name>A0A840ANI3_9HYPH</name>
<dbReference type="PROSITE" id="PS50977">
    <property type="entry name" value="HTH_TETR_2"/>
    <property type="match status" value="1"/>
</dbReference>
<keyword evidence="1 2" id="KW-0238">DNA-binding</keyword>
<feature type="DNA-binding region" description="H-T-H motif" evidence="2">
    <location>
        <begin position="35"/>
        <end position="54"/>
    </location>
</feature>
<dbReference type="Gene3D" id="1.10.357.10">
    <property type="entry name" value="Tetracycline Repressor, domain 2"/>
    <property type="match status" value="1"/>
</dbReference>
<gene>
    <name evidence="4" type="ORF">GGR25_001480</name>
</gene>
<feature type="domain" description="HTH tetR-type" evidence="3">
    <location>
        <begin position="14"/>
        <end position="72"/>
    </location>
</feature>
<proteinExistence type="predicted"/>